<dbReference type="EMBL" id="VTOY01000016">
    <property type="protein sequence ID" value="TYZ20224.1"/>
    <property type="molecule type" value="Genomic_DNA"/>
</dbReference>
<dbReference type="AlphaFoldDB" id="A0A5D6W0G2"/>
<proteinExistence type="predicted"/>
<comment type="caution">
    <text evidence="1">The sequence shown here is derived from an EMBL/GenBank/DDBJ whole genome shotgun (WGS) entry which is preliminary data.</text>
</comment>
<sequence length="229" mass="26847">MVIQELFEQINQNKRKKLVKFLQERTFPDTKIELIAGDLQGASRKDQGTISLALCCPRLYNNSGRRWDFIVITDKMASKDAEEEFTRLRMDAELVRCMLPQSEAEIKFESDKDDKIRQIGTLSVKVEMLQEQYNSVKEGYELVSGYLDESNKEVLELSAWKSAHSGNYRNAGRPRKFDKFEKGRSIYIMHDKENMPFRKIADLMNMSYSSARRIYLEYRAHIDKYGEIE</sequence>
<organism evidence="1 2">
    <name type="scientific">Selenomonas ruminis</name>
    <dbReference type="NCBI Taxonomy" id="2593411"/>
    <lineage>
        <taxon>Bacteria</taxon>
        <taxon>Bacillati</taxon>
        <taxon>Bacillota</taxon>
        <taxon>Negativicutes</taxon>
        <taxon>Selenomonadales</taxon>
        <taxon>Selenomonadaceae</taxon>
        <taxon>Selenomonas</taxon>
    </lineage>
</organism>
<gene>
    <name evidence="1" type="ORF">FZ040_12315</name>
</gene>
<protein>
    <submittedName>
        <fullName evidence="1">Uncharacterized protein</fullName>
    </submittedName>
</protein>
<reference evidence="1 2" key="1">
    <citation type="submission" date="2019-08" db="EMBL/GenBank/DDBJ databases">
        <title>Selenomonas sp. mPRGC5 and Selenomonas sp. mPRGC8 isolated from ruminal fluid of dairy goat (Capra hircus).</title>
        <authorList>
            <person name="Poothong S."/>
            <person name="Nuengjamnong C."/>
            <person name="Tanasupawat S."/>
        </authorList>
    </citation>
    <scope>NUCLEOTIDE SEQUENCE [LARGE SCALE GENOMIC DNA]</scope>
    <source>
        <strain evidence="2">mPRGC5</strain>
    </source>
</reference>
<keyword evidence="2" id="KW-1185">Reference proteome</keyword>
<evidence type="ECO:0000313" key="1">
    <source>
        <dbReference type="EMBL" id="TYZ20224.1"/>
    </source>
</evidence>
<dbReference type="RefSeq" id="WP_149172268.1">
    <property type="nucleotide sequence ID" value="NZ_VTOY01000016.1"/>
</dbReference>
<name>A0A5D6W0G2_9FIRM</name>
<dbReference type="Proteomes" id="UP000323646">
    <property type="component" value="Unassembled WGS sequence"/>
</dbReference>
<evidence type="ECO:0000313" key="2">
    <source>
        <dbReference type="Proteomes" id="UP000323646"/>
    </source>
</evidence>
<accession>A0A5D6W0G2</accession>